<name>A0ABD0XVN9_9HEMI</name>
<organism evidence="3 4">
    <name type="scientific">Ranatra chinensis</name>
    <dbReference type="NCBI Taxonomy" id="642074"/>
    <lineage>
        <taxon>Eukaryota</taxon>
        <taxon>Metazoa</taxon>
        <taxon>Ecdysozoa</taxon>
        <taxon>Arthropoda</taxon>
        <taxon>Hexapoda</taxon>
        <taxon>Insecta</taxon>
        <taxon>Pterygota</taxon>
        <taxon>Neoptera</taxon>
        <taxon>Paraneoptera</taxon>
        <taxon>Hemiptera</taxon>
        <taxon>Heteroptera</taxon>
        <taxon>Panheteroptera</taxon>
        <taxon>Nepomorpha</taxon>
        <taxon>Nepidae</taxon>
        <taxon>Ranatrinae</taxon>
        <taxon>Ranatra</taxon>
    </lineage>
</organism>
<dbReference type="AlphaFoldDB" id="A0ABD0XVN9"/>
<sequence>MACKRRNMFHENKKQETTEIVLSKLVDIEFTMTRIARRENPPRRGVGALIHEEIAGPMCSRTAWRVRRMGRGRLGGYPEWKDLNFSWRRYEECGLRRDHQSKICEDQCHPTALCLLKMRGADGGNLGFSCVCPDLWVPVNHNVTSPKELECREEDCPLDCHVGKCSLSVGEGPHCVCPPLYSGLRCEHHTCSQFCKNRAPCYQDLLAATDPGSQPPVKGSQKGGKLHVPISVVSCFLFW</sequence>
<evidence type="ECO:0000313" key="4">
    <source>
        <dbReference type="Proteomes" id="UP001558652"/>
    </source>
</evidence>
<dbReference type="PROSITE" id="PS00022">
    <property type="entry name" value="EGF_1"/>
    <property type="match status" value="1"/>
</dbReference>
<accession>A0ABD0XVN9</accession>
<dbReference type="Proteomes" id="UP001558652">
    <property type="component" value="Unassembled WGS sequence"/>
</dbReference>
<feature type="disulfide bond" evidence="1">
    <location>
        <begin position="177"/>
        <end position="186"/>
    </location>
</feature>
<evidence type="ECO:0000313" key="3">
    <source>
        <dbReference type="EMBL" id="KAL1115238.1"/>
    </source>
</evidence>
<keyword evidence="1" id="KW-0245">EGF-like domain</keyword>
<comment type="caution">
    <text evidence="3">The sequence shown here is derived from an EMBL/GenBank/DDBJ whole genome shotgun (WGS) entry which is preliminary data.</text>
</comment>
<protein>
    <recommendedName>
        <fullName evidence="2">EGF-like domain-containing protein</fullName>
    </recommendedName>
</protein>
<dbReference type="EMBL" id="JBFDAA010000020">
    <property type="protein sequence ID" value="KAL1115238.1"/>
    <property type="molecule type" value="Genomic_DNA"/>
</dbReference>
<gene>
    <name evidence="3" type="ORF">AAG570_007269</name>
</gene>
<comment type="caution">
    <text evidence="1">Lacks conserved residue(s) required for the propagation of feature annotation.</text>
</comment>
<dbReference type="PROSITE" id="PS50026">
    <property type="entry name" value="EGF_3"/>
    <property type="match status" value="1"/>
</dbReference>
<reference evidence="3 4" key="1">
    <citation type="submission" date="2024-07" db="EMBL/GenBank/DDBJ databases">
        <title>Chromosome-level genome assembly of the water stick insect Ranatra chinensis (Heteroptera: Nepidae).</title>
        <authorList>
            <person name="Liu X."/>
        </authorList>
    </citation>
    <scope>NUCLEOTIDE SEQUENCE [LARGE SCALE GENOMIC DNA]</scope>
    <source>
        <strain evidence="3">Cailab_2021Rc</strain>
        <tissue evidence="3">Muscle</tissue>
    </source>
</reference>
<evidence type="ECO:0000256" key="1">
    <source>
        <dbReference type="PROSITE-ProRule" id="PRU00076"/>
    </source>
</evidence>
<dbReference type="SMART" id="SM00181">
    <property type="entry name" value="EGF"/>
    <property type="match status" value="2"/>
</dbReference>
<dbReference type="Gene3D" id="2.10.25.10">
    <property type="entry name" value="Laminin"/>
    <property type="match status" value="1"/>
</dbReference>
<dbReference type="InterPro" id="IPR000742">
    <property type="entry name" value="EGF"/>
</dbReference>
<keyword evidence="1" id="KW-1015">Disulfide bond</keyword>
<keyword evidence="4" id="KW-1185">Reference proteome</keyword>
<proteinExistence type="predicted"/>
<evidence type="ECO:0000259" key="2">
    <source>
        <dbReference type="PROSITE" id="PS50026"/>
    </source>
</evidence>
<feature type="domain" description="EGF-like" evidence="2">
    <location>
        <begin position="152"/>
        <end position="187"/>
    </location>
</feature>